<dbReference type="InterPro" id="IPR009097">
    <property type="entry name" value="Cyclic_Pdiesterase"/>
</dbReference>
<proteinExistence type="predicted"/>
<evidence type="ECO:0000313" key="2">
    <source>
        <dbReference type="Proteomes" id="UP001060039"/>
    </source>
</evidence>
<reference evidence="1" key="1">
    <citation type="submission" date="2022-07" db="EMBL/GenBank/DDBJ databases">
        <title>Taxonomic analysis of Microcella humidisoli nov. sp., isolated from riverside soil.</title>
        <authorList>
            <person name="Molina K.M."/>
            <person name="Kim S.B."/>
        </authorList>
    </citation>
    <scope>NUCLEOTIDE SEQUENCE</scope>
    <source>
        <strain evidence="1">MMS21-STM10</strain>
    </source>
</reference>
<dbReference type="GO" id="GO:0016874">
    <property type="term" value="F:ligase activity"/>
    <property type="evidence" value="ECO:0007669"/>
    <property type="project" value="UniProtKB-KW"/>
</dbReference>
<organism evidence="1 2">
    <name type="scientific">Microcella humidisoli</name>
    <dbReference type="NCBI Taxonomy" id="2963406"/>
    <lineage>
        <taxon>Bacteria</taxon>
        <taxon>Bacillati</taxon>
        <taxon>Actinomycetota</taxon>
        <taxon>Actinomycetes</taxon>
        <taxon>Micrococcales</taxon>
        <taxon>Microbacteriaceae</taxon>
        <taxon>Microcella</taxon>
    </lineage>
</organism>
<sequence>MRFVSNLEATPAARESSESLYAVVALFTPIGAGTSFLRSQWPPHLTLASNFTTAAQEPELRRVVREQLAGTRPIPVTLGSPALFGSDQSVPVLLVSSEQVAVLHDALADLLMSMEGFAAREPEFWRTGFQPHVTVVPGAQMQTGDDRELRHVILVRLDGPLASVIDSADLLSAVESRATAPPNPPQ</sequence>
<gene>
    <name evidence="1" type="ORF">NNL39_04765</name>
</gene>
<dbReference type="SUPFAM" id="SSF55144">
    <property type="entry name" value="LigT-like"/>
    <property type="match status" value="1"/>
</dbReference>
<keyword evidence="2" id="KW-1185">Reference proteome</keyword>
<evidence type="ECO:0000313" key="1">
    <source>
        <dbReference type="EMBL" id="UTT63419.1"/>
    </source>
</evidence>
<dbReference type="Proteomes" id="UP001060039">
    <property type="component" value="Chromosome"/>
</dbReference>
<protein>
    <submittedName>
        <fullName evidence="1">2'-5' RNA ligase family protein</fullName>
    </submittedName>
</protein>
<dbReference type="Gene3D" id="3.90.1140.10">
    <property type="entry name" value="Cyclic phosphodiesterase"/>
    <property type="match status" value="1"/>
</dbReference>
<dbReference type="Pfam" id="PF13563">
    <property type="entry name" value="2_5_RNA_ligase2"/>
    <property type="match status" value="1"/>
</dbReference>
<dbReference type="RefSeq" id="WP_255160551.1">
    <property type="nucleotide sequence ID" value="NZ_CP101497.1"/>
</dbReference>
<accession>A0ABY5FYQ0</accession>
<keyword evidence="1" id="KW-0436">Ligase</keyword>
<name>A0ABY5FYQ0_9MICO</name>
<dbReference type="EMBL" id="CP101497">
    <property type="protein sequence ID" value="UTT63419.1"/>
    <property type="molecule type" value="Genomic_DNA"/>
</dbReference>